<keyword evidence="3" id="KW-1185">Reference proteome</keyword>
<dbReference type="EMBL" id="BDRX01000077">
    <property type="protein sequence ID" value="GBF96309.1"/>
    <property type="molecule type" value="Genomic_DNA"/>
</dbReference>
<feature type="signal peptide" evidence="1">
    <location>
        <begin position="1"/>
        <end position="47"/>
    </location>
</feature>
<proteinExistence type="predicted"/>
<name>A0A2V0P9R5_9CHLO</name>
<gene>
    <name evidence="2" type="ORF">Rsub_09104</name>
</gene>
<evidence type="ECO:0008006" key="4">
    <source>
        <dbReference type="Google" id="ProtNLM"/>
    </source>
</evidence>
<comment type="caution">
    <text evidence="2">The sequence shown here is derived from an EMBL/GenBank/DDBJ whole genome shotgun (WGS) entry which is preliminary data.</text>
</comment>
<evidence type="ECO:0000256" key="1">
    <source>
        <dbReference type="SAM" id="SignalP"/>
    </source>
</evidence>
<reference evidence="2 3" key="1">
    <citation type="journal article" date="2018" name="Sci. Rep.">
        <title>Raphidocelis subcapitata (=Pseudokirchneriella subcapitata) provides an insight into genome evolution and environmental adaptations in the Sphaeropleales.</title>
        <authorList>
            <person name="Suzuki S."/>
            <person name="Yamaguchi H."/>
            <person name="Nakajima N."/>
            <person name="Kawachi M."/>
        </authorList>
    </citation>
    <scope>NUCLEOTIDE SEQUENCE [LARGE SCALE GENOMIC DNA]</scope>
    <source>
        <strain evidence="2 3">NIES-35</strain>
    </source>
</reference>
<accession>A0A2V0P9R5</accession>
<feature type="chain" id="PRO_5015983985" description="Apple domain-containing protein" evidence="1">
    <location>
        <begin position="48"/>
        <end position="260"/>
    </location>
</feature>
<dbReference type="InParanoid" id="A0A2V0P9R5"/>
<organism evidence="2 3">
    <name type="scientific">Raphidocelis subcapitata</name>
    <dbReference type="NCBI Taxonomy" id="307507"/>
    <lineage>
        <taxon>Eukaryota</taxon>
        <taxon>Viridiplantae</taxon>
        <taxon>Chlorophyta</taxon>
        <taxon>core chlorophytes</taxon>
        <taxon>Chlorophyceae</taxon>
        <taxon>CS clade</taxon>
        <taxon>Sphaeropleales</taxon>
        <taxon>Selenastraceae</taxon>
        <taxon>Raphidocelis</taxon>
    </lineage>
</organism>
<sequence length="260" mass="28987">MSWPHAADSPLPDPPVKLSRPSRLHCRRSHVFAALLLVAVCAGAARARELQDAAGAAAPDPKKENPSFKYYYTTSLYPLNEKNEASSEMLEFDKPEFMHKCARLCDEFSGGPCEGWSFCWSNAMCRLYARVQLPKPGDEWEAKMYFPKCVSGVRRTTPERRQRPLHEVRPSCDDGDGSGEELCYSFVDPSTKKRREGCAGRAPADGKERRAAVNGAAATWMAADDYVFWWPKGKDGQKAVLNHDPRGGQGVLAEFDCSRH</sequence>
<keyword evidence="1" id="KW-0732">Signal</keyword>
<evidence type="ECO:0000313" key="2">
    <source>
        <dbReference type="EMBL" id="GBF96309.1"/>
    </source>
</evidence>
<dbReference type="Proteomes" id="UP000247498">
    <property type="component" value="Unassembled WGS sequence"/>
</dbReference>
<dbReference type="AlphaFoldDB" id="A0A2V0P9R5"/>
<evidence type="ECO:0000313" key="3">
    <source>
        <dbReference type="Proteomes" id="UP000247498"/>
    </source>
</evidence>
<protein>
    <recommendedName>
        <fullName evidence="4">Apple domain-containing protein</fullName>
    </recommendedName>
</protein>